<sequence length="531" mass="59508">MSSLLEVKHLGVTFNYEEQVIEAVKDVSFKLGRKKILGIVGESGSGKSVTAKSIMGLLPDYPPHTISGDIKFNDDNLAHASKKTFQNIRGKDIAMIFQDPISSLNPRTPIGKQITEVILQHRKVDKRKAKTIAIDILRSVGIQEPEHNFNAYPYEFSGGMRQRVMIAMALVLEPQVLIADEPTTALDVSTQNQLLELMKQLYEHIETSILFITHDLSVVYQFCDDMIVMKQGEVVESGNVKEIFKNPKSDYTKRLINAIPDLHAPKSPRQLSDEVLLKFENISVDYPKGTGEYFRAVKNVSLDIKDGESLGIVGESGSGKSSLAKTVVGLNAVAEGTIWYKDIPLSLFSNKEMKSLRKDIQMIFQDPYASINPRFKVIDIIGRPLKLHGIVKTNEELVEQVKCLLERVGLDDSFIYRYPHELSGGQRQRVSIARAISIEPKVIVCDEAVSALDVSIQKEIIQLLKKLQDDMGITYLFITHDMGVIKEMCDRIAVMQNGEIVELNDVESVIEHPQAQYTKELIAQVPTVPKF</sequence>
<dbReference type="EC" id="3.6.3.-" evidence="6"/>
<name>A0A380G1N0_9STAP</name>
<evidence type="ECO:0000259" key="5">
    <source>
        <dbReference type="PROSITE" id="PS50893"/>
    </source>
</evidence>
<dbReference type="Proteomes" id="UP000254047">
    <property type="component" value="Unassembled WGS sequence"/>
</dbReference>
<keyword evidence="3" id="KW-0547">Nucleotide-binding</keyword>
<dbReference type="RefSeq" id="WP_103297583.1">
    <property type="nucleotide sequence ID" value="NZ_PPQT01000026.1"/>
</dbReference>
<accession>A0A380G1N0</accession>
<evidence type="ECO:0000256" key="2">
    <source>
        <dbReference type="ARBA" id="ARBA00022448"/>
    </source>
</evidence>
<evidence type="ECO:0000256" key="1">
    <source>
        <dbReference type="ARBA" id="ARBA00005417"/>
    </source>
</evidence>
<gene>
    <name evidence="6" type="primary">oppF_2</name>
    <name evidence="6" type="ORF">NCTC13830_02468</name>
</gene>
<dbReference type="NCBIfam" id="NF010167">
    <property type="entry name" value="PRK13648.1"/>
    <property type="match status" value="2"/>
</dbReference>
<feature type="domain" description="ABC transporter" evidence="5">
    <location>
        <begin position="7"/>
        <end position="256"/>
    </location>
</feature>
<dbReference type="GO" id="GO:0015833">
    <property type="term" value="P:peptide transport"/>
    <property type="evidence" value="ECO:0007669"/>
    <property type="project" value="InterPro"/>
</dbReference>
<dbReference type="FunFam" id="3.40.50.300:FF:000016">
    <property type="entry name" value="Oligopeptide ABC transporter ATP-binding component"/>
    <property type="match status" value="1"/>
</dbReference>
<dbReference type="SMART" id="SM00382">
    <property type="entry name" value="AAA"/>
    <property type="match status" value="2"/>
</dbReference>
<dbReference type="GO" id="GO:0016887">
    <property type="term" value="F:ATP hydrolysis activity"/>
    <property type="evidence" value="ECO:0007669"/>
    <property type="project" value="InterPro"/>
</dbReference>
<dbReference type="Pfam" id="PF00005">
    <property type="entry name" value="ABC_tran"/>
    <property type="match status" value="2"/>
</dbReference>
<dbReference type="NCBIfam" id="NF008453">
    <property type="entry name" value="PRK11308.1"/>
    <property type="match status" value="2"/>
</dbReference>
<organism evidence="6 7">
    <name type="scientific">Staphylococcus petrasii</name>
    <dbReference type="NCBI Taxonomy" id="1276936"/>
    <lineage>
        <taxon>Bacteria</taxon>
        <taxon>Bacillati</taxon>
        <taxon>Bacillota</taxon>
        <taxon>Bacilli</taxon>
        <taxon>Bacillales</taxon>
        <taxon>Staphylococcaceae</taxon>
        <taxon>Staphylococcus</taxon>
    </lineage>
</organism>
<dbReference type="InterPro" id="IPR013563">
    <property type="entry name" value="Oligopep_ABC_C"/>
</dbReference>
<dbReference type="InterPro" id="IPR003593">
    <property type="entry name" value="AAA+_ATPase"/>
</dbReference>
<dbReference type="NCBIfam" id="NF007739">
    <property type="entry name" value="PRK10419.1"/>
    <property type="match status" value="2"/>
</dbReference>
<evidence type="ECO:0000313" key="6">
    <source>
        <dbReference type="EMBL" id="SUM45074.1"/>
    </source>
</evidence>
<dbReference type="Gene3D" id="3.40.50.300">
    <property type="entry name" value="P-loop containing nucleotide triphosphate hydrolases"/>
    <property type="match status" value="2"/>
</dbReference>
<dbReference type="InterPro" id="IPR027417">
    <property type="entry name" value="P-loop_NTPase"/>
</dbReference>
<dbReference type="Pfam" id="PF08352">
    <property type="entry name" value="oligo_HPY"/>
    <property type="match status" value="1"/>
</dbReference>
<dbReference type="PANTHER" id="PTHR43776:SF7">
    <property type="entry name" value="D,D-DIPEPTIDE TRANSPORT ATP-BINDING PROTEIN DDPF-RELATED"/>
    <property type="match status" value="1"/>
</dbReference>
<dbReference type="PROSITE" id="PS00211">
    <property type="entry name" value="ABC_TRANSPORTER_1"/>
    <property type="match status" value="2"/>
</dbReference>
<evidence type="ECO:0000313" key="7">
    <source>
        <dbReference type="Proteomes" id="UP000254047"/>
    </source>
</evidence>
<dbReference type="InterPro" id="IPR017871">
    <property type="entry name" value="ABC_transporter-like_CS"/>
</dbReference>
<dbReference type="PANTHER" id="PTHR43776">
    <property type="entry name" value="TRANSPORT ATP-BINDING PROTEIN"/>
    <property type="match status" value="1"/>
</dbReference>
<dbReference type="AlphaFoldDB" id="A0A380G1N0"/>
<feature type="domain" description="ABC transporter" evidence="5">
    <location>
        <begin position="277"/>
        <end position="522"/>
    </location>
</feature>
<dbReference type="InterPro" id="IPR050319">
    <property type="entry name" value="ABC_transp_ATP-bind"/>
</dbReference>
<dbReference type="PROSITE" id="PS50893">
    <property type="entry name" value="ABC_TRANSPORTER_2"/>
    <property type="match status" value="2"/>
</dbReference>
<dbReference type="GO" id="GO:0055085">
    <property type="term" value="P:transmembrane transport"/>
    <property type="evidence" value="ECO:0007669"/>
    <property type="project" value="UniProtKB-ARBA"/>
</dbReference>
<comment type="similarity">
    <text evidence="1">Belongs to the ABC transporter superfamily.</text>
</comment>
<keyword evidence="4 6" id="KW-0067">ATP-binding</keyword>
<dbReference type="GO" id="GO:0005524">
    <property type="term" value="F:ATP binding"/>
    <property type="evidence" value="ECO:0007669"/>
    <property type="project" value="UniProtKB-KW"/>
</dbReference>
<reference evidence="6 7" key="1">
    <citation type="submission" date="2018-06" db="EMBL/GenBank/DDBJ databases">
        <authorList>
            <consortium name="Pathogen Informatics"/>
            <person name="Doyle S."/>
        </authorList>
    </citation>
    <scope>NUCLEOTIDE SEQUENCE [LARGE SCALE GENOMIC DNA]</scope>
    <source>
        <strain evidence="6 7">NCTC13830</strain>
    </source>
</reference>
<dbReference type="EMBL" id="UHDO01000001">
    <property type="protein sequence ID" value="SUM45074.1"/>
    <property type="molecule type" value="Genomic_DNA"/>
</dbReference>
<dbReference type="InterPro" id="IPR003439">
    <property type="entry name" value="ABC_transporter-like_ATP-bd"/>
</dbReference>
<dbReference type="CDD" id="cd03257">
    <property type="entry name" value="ABC_NikE_OppD_transporters"/>
    <property type="match status" value="2"/>
</dbReference>
<evidence type="ECO:0000256" key="3">
    <source>
        <dbReference type="ARBA" id="ARBA00022741"/>
    </source>
</evidence>
<proteinExistence type="inferred from homology"/>
<dbReference type="SUPFAM" id="SSF52540">
    <property type="entry name" value="P-loop containing nucleoside triphosphate hydrolases"/>
    <property type="match status" value="2"/>
</dbReference>
<protein>
    <submittedName>
        <fullName evidence="6">Glutathione transporter, ATP-binding component</fullName>
        <ecNumber evidence="6">3.6.3.-</ecNumber>
    </submittedName>
</protein>
<keyword evidence="6" id="KW-0378">Hydrolase</keyword>
<dbReference type="OrthoDB" id="9802264at2"/>
<keyword evidence="2" id="KW-0813">Transport</keyword>
<evidence type="ECO:0000256" key="4">
    <source>
        <dbReference type="ARBA" id="ARBA00022840"/>
    </source>
</evidence>